<evidence type="ECO:0000313" key="2">
    <source>
        <dbReference type="EMBL" id="SEK56636.1"/>
    </source>
</evidence>
<evidence type="ECO:0000259" key="1">
    <source>
        <dbReference type="Pfam" id="PF00246"/>
    </source>
</evidence>
<accession>A0A1H7I261</accession>
<dbReference type="STRING" id="1038014.SAMN04487910_0836"/>
<dbReference type="AlphaFoldDB" id="A0A1H7I261"/>
<dbReference type="EMBL" id="FOAB01000001">
    <property type="protein sequence ID" value="SEK56636.1"/>
    <property type="molecule type" value="Genomic_DNA"/>
</dbReference>
<dbReference type="GO" id="GO:0008270">
    <property type="term" value="F:zinc ion binding"/>
    <property type="evidence" value="ECO:0007669"/>
    <property type="project" value="InterPro"/>
</dbReference>
<sequence>MLMDINELSSSFTKYKESTLAGRYIHLDHISPLIDSFSEKMNVELLGLSENDAPIHLIKVGKGSKKLLFWSQMHGNESTTTKSVFDFLNMLSDESNEVSKLILASCTLFIIPMLSPDGAKAYTRLNYNLVDLNRDSQDRNQKESVILRNLIDEIQPDFAFNLHGQRTIFSAGVTDIPATVSFLSPAGDKDRRITECRRIGMEVIVEMNSILQKCIPNGVGRYDDGFNINCVGDTLSDLGIPTILFEAGHYRDDYNRDTTRIYIFYALLTSVKYISENDITGDKYKAYFDIPENGKCFYDIIIRDVILDNKNVDIAIQYTEKLSENDIKFVPKIVKIEDLRNFYGHREIIGNKRVIYNENVTVEVLPENELLKFRLNDELFSTELRKS</sequence>
<dbReference type="RefSeq" id="WP_091405942.1">
    <property type="nucleotide sequence ID" value="NZ_FOAB01000001.1"/>
</dbReference>
<dbReference type="GO" id="GO:0006508">
    <property type="term" value="P:proteolysis"/>
    <property type="evidence" value="ECO:0007669"/>
    <property type="project" value="InterPro"/>
</dbReference>
<feature type="domain" description="Peptidase M14" evidence="1">
    <location>
        <begin position="35"/>
        <end position="135"/>
    </location>
</feature>
<dbReference type="OrthoDB" id="1119199at2"/>
<dbReference type="Gene3D" id="3.40.630.10">
    <property type="entry name" value="Zn peptidases"/>
    <property type="match status" value="1"/>
</dbReference>
<dbReference type="Pfam" id="PF00246">
    <property type="entry name" value="Peptidase_M14"/>
    <property type="match status" value="1"/>
</dbReference>
<keyword evidence="3" id="KW-1185">Reference proteome</keyword>
<keyword evidence="2" id="KW-0121">Carboxypeptidase</keyword>
<name>A0A1H7I261_AQUAM</name>
<dbReference type="SUPFAM" id="SSF53187">
    <property type="entry name" value="Zn-dependent exopeptidases"/>
    <property type="match status" value="1"/>
</dbReference>
<dbReference type="Proteomes" id="UP000198521">
    <property type="component" value="Unassembled WGS sequence"/>
</dbReference>
<organism evidence="2 3">
    <name type="scientific">Aquimarina amphilecti</name>
    <dbReference type="NCBI Taxonomy" id="1038014"/>
    <lineage>
        <taxon>Bacteria</taxon>
        <taxon>Pseudomonadati</taxon>
        <taxon>Bacteroidota</taxon>
        <taxon>Flavobacteriia</taxon>
        <taxon>Flavobacteriales</taxon>
        <taxon>Flavobacteriaceae</taxon>
        <taxon>Aquimarina</taxon>
    </lineage>
</organism>
<proteinExistence type="predicted"/>
<keyword evidence="2" id="KW-0378">Hydrolase</keyword>
<dbReference type="InterPro" id="IPR000834">
    <property type="entry name" value="Peptidase_M14"/>
</dbReference>
<dbReference type="GO" id="GO:0004181">
    <property type="term" value="F:metallocarboxypeptidase activity"/>
    <property type="evidence" value="ECO:0007669"/>
    <property type="project" value="InterPro"/>
</dbReference>
<gene>
    <name evidence="2" type="ORF">SAMN04487910_0836</name>
</gene>
<protein>
    <submittedName>
        <fullName evidence="2">Zinc carboxypeptidase</fullName>
    </submittedName>
</protein>
<reference evidence="2 3" key="1">
    <citation type="submission" date="2016-10" db="EMBL/GenBank/DDBJ databases">
        <authorList>
            <person name="de Groot N.N."/>
        </authorList>
    </citation>
    <scope>NUCLEOTIDE SEQUENCE [LARGE SCALE GENOMIC DNA]</scope>
    <source>
        <strain evidence="2 3">DSM 25232</strain>
    </source>
</reference>
<evidence type="ECO:0000313" key="3">
    <source>
        <dbReference type="Proteomes" id="UP000198521"/>
    </source>
</evidence>
<keyword evidence="2" id="KW-0645">Protease</keyword>